<dbReference type="GO" id="GO:0005634">
    <property type="term" value="C:nucleus"/>
    <property type="evidence" value="ECO:0007669"/>
    <property type="project" value="TreeGrafter"/>
</dbReference>
<dbReference type="GO" id="GO:0032958">
    <property type="term" value="P:inositol phosphate biosynthetic process"/>
    <property type="evidence" value="ECO:0007669"/>
    <property type="project" value="InterPro"/>
</dbReference>
<dbReference type="GO" id="GO:0005737">
    <property type="term" value="C:cytoplasm"/>
    <property type="evidence" value="ECO:0007669"/>
    <property type="project" value="TreeGrafter"/>
</dbReference>
<name>A0A0C9MP56_9FUNG</name>
<protein>
    <recommendedName>
        <fullName evidence="4">Kinase</fullName>
        <ecNumber evidence="4">2.7.-.-</ecNumber>
    </recommendedName>
</protein>
<evidence type="ECO:0000256" key="1">
    <source>
        <dbReference type="ARBA" id="ARBA00007374"/>
    </source>
</evidence>
<gene>
    <name evidence="5" type="ORF">MAM1_0047d03233</name>
</gene>
<dbReference type="GO" id="GO:0046854">
    <property type="term" value="P:phosphatidylinositol phosphate biosynthetic process"/>
    <property type="evidence" value="ECO:0007669"/>
    <property type="project" value="TreeGrafter"/>
</dbReference>
<keyword evidence="3 4" id="KW-0418">Kinase</keyword>
<dbReference type="Proteomes" id="UP000053815">
    <property type="component" value="Unassembled WGS sequence"/>
</dbReference>
<dbReference type="EMBL" id="DF836336">
    <property type="protein sequence ID" value="GAN03778.1"/>
    <property type="molecule type" value="Genomic_DNA"/>
</dbReference>
<evidence type="ECO:0000256" key="2">
    <source>
        <dbReference type="ARBA" id="ARBA00022679"/>
    </source>
</evidence>
<dbReference type="OrthoDB" id="338650at2759"/>
<dbReference type="GO" id="GO:0000824">
    <property type="term" value="F:inositol-1,4,5,6-tetrakisphosphate 3-kinase activity"/>
    <property type="evidence" value="ECO:0007669"/>
    <property type="project" value="TreeGrafter"/>
</dbReference>
<keyword evidence="6" id="KW-1185">Reference proteome</keyword>
<dbReference type="Pfam" id="PF03770">
    <property type="entry name" value="IPK"/>
    <property type="match status" value="1"/>
</dbReference>
<evidence type="ECO:0000256" key="4">
    <source>
        <dbReference type="RuleBase" id="RU363090"/>
    </source>
</evidence>
<comment type="similarity">
    <text evidence="1 4">Belongs to the inositol phosphokinase (IPK) family.</text>
</comment>
<proteinExistence type="inferred from homology"/>
<dbReference type="InterPro" id="IPR038286">
    <property type="entry name" value="IPK_sf"/>
</dbReference>
<dbReference type="InterPro" id="IPR005522">
    <property type="entry name" value="IPK"/>
</dbReference>
<accession>A0A0C9MP56</accession>
<dbReference type="PANTHER" id="PTHR12400:SF103">
    <property type="entry name" value="INOSITOL POLYPHOSPHATE MULTIKINASE"/>
    <property type="match status" value="1"/>
</dbReference>
<dbReference type="EC" id="2.7.-.-" evidence="4"/>
<organism evidence="5">
    <name type="scientific">Mucor ambiguus</name>
    <dbReference type="NCBI Taxonomy" id="91626"/>
    <lineage>
        <taxon>Eukaryota</taxon>
        <taxon>Fungi</taxon>
        <taxon>Fungi incertae sedis</taxon>
        <taxon>Mucoromycota</taxon>
        <taxon>Mucoromycotina</taxon>
        <taxon>Mucoromycetes</taxon>
        <taxon>Mucorales</taxon>
        <taxon>Mucorineae</taxon>
        <taxon>Mucoraceae</taxon>
        <taxon>Mucor</taxon>
    </lineage>
</organism>
<dbReference type="SUPFAM" id="SSF56104">
    <property type="entry name" value="SAICAR synthase-like"/>
    <property type="match status" value="1"/>
</dbReference>
<reference evidence="5" key="1">
    <citation type="submission" date="2014-09" db="EMBL/GenBank/DDBJ databases">
        <title>Draft genome sequence of an oleaginous Mucoromycotina fungus Mucor ambiguus NBRC6742.</title>
        <authorList>
            <person name="Takeda I."/>
            <person name="Yamane N."/>
            <person name="Morita T."/>
            <person name="Tamano K."/>
            <person name="Machida M."/>
            <person name="Baker S."/>
            <person name="Koike H."/>
        </authorList>
    </citation>
    <scope>NUCLEOTIDE SEQUENCE</scope>
    <source>
        <strain evidence="5">NBRC 6742</strain>
    </source>
</reference>
<evidence type="ECO:0000313" key="6">
    <source>
        <dbReference type="Proteomes" id="UP000053815"/>
    </source>
</evidence>
<evidence type="ECO:0000313" key="5">
    <source>
        <dbReference type="EMBL" id="GAN03778.1"/>
    </source>
</evidence>
<dbReference type="PANTHER" id="PTHR12400">
    <property type="entry name" value="INOSITOL POLYPHOSPHATE KINASE"/>
    <property type="match status" value="1"/>
</dbReference>
<dbReference type="STRING" id="91626.A0A0C9MP56"/>
<dbReference type="Gene3D" id="3.30.470.160">
    <property type="entry name" value="Inositol polyphosphate kinase"/>
    <property type="match status" value="1"/>
</dbReference>
<keyword evidence="2 4" id="KW-0808">Transferase</keyword>
<dbReference type="AlphaFoldDB" id="A0A0C9MP56"/>
<evidence type="ECO:0000256" key="3">
    <source>
        <dbReference type="ARBA" id="ARBA00022777"/>
    </source>
</evidence>
<dbReference type="GO" id="GO:0008440">
    <property type="term" value="F:inositol-1,4,5-trisphosphate 3-kinase activity"/>
    <property type="evidence" value="ECO:0007669"/>
    <property type="project" value="TreeGrafter"/>
</dbReference>
<sequence>MDTASLVHFDQQVAGHDQLMALPTSDLIVVKPCKKKELEFYQDAHSFPEFQDFLPECYGTVRAATESDLKILDDSALNLLHGFTRPCILDLKMGSLLYDSEATDEKRMRMTRQSISTTSSSLGLRICGMKVYDPINKRYATYEKIYGKSRTADNTVEAILAYLFPTSSYGTQTEDYRTYVDDNTSTSTTREKILTKYSRWVIECFIDTLKEIQESLIDHPNLRLIGSSILFMYEGDRSAADKTWKQMLAEDKAAPLQDQAHEIVAETEDELPPKMCDLRLIDFAHSDWHADRKRQDPELLRGFENIIHILEQCLAIQHKESL</sequence>